<dbReference type="PRINTS" id="PR00080">
    <property type="entry name" value="SDRFAMILY"/>
</dbReference>
<evidence type="ECO:0000256" key="1">
    <source>
        <dbReference type="ARBA" id="ARBA00006484"/>
    </source>
</evidence>
<gene>
    <name evidence="5" type="ORF">PISL3812_08799</name>
</gene>
<proteinExistence type="inferred from homology"/>
<protein>
    <submittedName>
        <fullName evidence="5">Retinol dehydrogenase 11</fullName>
    </submittedName>
</protein>
<reference evidence="5 6" key="1">
    <citation type="submission" date="2015-04" db="EMBL/GenBank/DDBJ databases">
        <authorList>
            <person name="Syromyatnikov M.Y."/>
            <person name="Popov V.N."/>
        </authorList>
    </citation>
    <scope>NUCLEOTIDE SEQUENCE [LARGE SCALE GENOMIC DNA]</scope>
    <source>
        <strain evidence="5">WF-38-12</strain>
    </source>
</reference>
<dbReference type="Proteomes" id="UP000054383">
    <property type="component" value="Unassembled WGS sequence"/>
</dbReference>
<dbReference type="OMA" id="RFHDWNF"/>
<organism evidence="5 6">
    <name type="scientific">Talaromyces islandicus</name>
    <name type="common">Penicillium islandicum</name>
    <dbReference type="NCBI Taxonomy" id="28573"/>
    <lineage>
        <taxon>Eukaryota</taxon>
        <taxon>Fungi</taxon>
        <taxon>Dikarya</taxon>
        <taxon>Ascomycota</taxon>
        <taxon>Pezizomycotina</taxon>
        <taxon>Eurotiomycetes</taxon>
        <taxon>Eurotiomycetidae</taxon>
        <taxon>Eurotiales</taxon>
        <taxon>Trichocomaceae</taxon>
        <taxon>Talaromyces</taxon>
        <taxon>Talaromyces sect. Islandici</taxon>
    </lineage>
</organism>
<name>A0A0U1M840_TALIS</name>
<accession>A0A0U1M840</accession>
<keyword evidence="6" id="KW-1185">Reference proteome</keyword>
<dbReference type="InterPro" id="IPR036291">
    <property type="entry name" value="NAD(P)-bd_dom_sf"/>
</dbReference>
<dbReference type="EMBL" id="CVMT01000010">
    <property type="protein sequence ID" value="CRG91747.1"/>
    <property type="molecule type" value="Genomic_DNA"/>
</dbReference>
<keyword evidence="3" id="KW-0560">Oxidoreductase</keyword>
<comment type="similarity">
    <text evidence="1 4">Belongs to the short-chain dehydrogenases/reductases (SDR) family.</text>
</comment>
<dbReference type="GO" id="GO:0016491">
    <property type="term" value="F:oxidoreductase activity"/>
    <property type="evidence" value="ECO:0007669"/>
    <property type="project" value="UniProtKB-KW"/>
</dbReference>
<keyword evidence="2" id="KW-0521">NADP</keyword>
<dbReference type="PANTHER" id="PTHR24320">
    <property type="entry name" value="RETINOL DEHYDROGENASE"/>
    <property type="match status" value="1"/>
</dbReference>
<evidence type="ECO:0000313" key="6">
    <source>
        <dbReference type="Proteomes" id="UP000054383"/>
    </source>
</evidence>
<dbReference type="InterPro" id="IPR002347">
    <property type="entry name" value="SDR_fam"/>
</dbReference>
<sequence>MTKYQFETTGTEVASDCAASINDKVVLITGVSPGGLGATFALTIAKHAPRLLILAGRNVSKIEETVADIAAIAPSVSTRLLKLDLSSQRQVREAAREVNGYQEQIDVLVNNSGIMAVPFQLTEDGIESQFATNHIGHFLFTNLIVNKIANSIDGKQVSRIVNVSSNGYRLSPIRFDDWNFENGKTYNRWISYGQTKTANMLFSKSLASKIGNRGILSLSLHPGTIHTNLSRSLGETDFGGLQELDLQQGNRQFWGGFNFKTLDQGVATHVFASFHESVSIKDDNGAYLEDSRVFLPEEVGSWGRDEVEAEKLWKLSEEILGEKFEY</sequence>
<evidence type="ECO:0000256" key="3">
    <source>
        <dbReference type="ARBA" id="ARBA00023002"/>
    </source>
</evidence>
<dbReference type="SUPFAM" id="SSF51735">
    <property type="entry name" value="NAD(P)-binding Rossmann-fold domains"/>
    <property type="match status" value="1"/>
</dbReference>
<dbReference type="Gene3D" id="3.40.50.720">
    <property type="entry name" value="NAD(P)-binding Rossmann-like Domain"/>
    <property type="match status" value="1"/>
</dbReference>
<evidence type="ECO:0000313" key="5">
    <source>
        <dbReference type="EMBL" id="CRG91747.1"/>
    </source>
</evidence>
<dbReference type="OrthoDB" id="191139at2759"/>
<dbReference type="AlphaFoldDB" id="A0A0U1M840"/>
<evidence type="ECO:0000256" key="2">
    <source>
        <dbReference type="ARBA" id="ARBA00022857"/>
    </source>
</evidence>
<evidence type="ECO:0000256" key="4">
    <source>
        <dbReference type="RuleBase" id="RU000363"/>
    </source>
</evidence>
<dbReference type="Pfam" id="PF00106">
    <property type="entry name" value="adh_short"/>
    <property type="match status" value="1"/>
</dbReference>
<dbReference type="PRINTS" id="PR00081">
    <property type="entry name" value="GDHRDH"/>
</dbReference>
<dbReference type="STRING" id="28573.A0A0U1M840"/>
<dbReference type="PANTHER" id="PTHR24320:SF283">
    <property type="entry name" value="RETINOL DEHYDROGENASE 11"/>
    <property type="match status" value="1"/>
</dbReference>